<sequence length="133" mass="15014">MRRPPRQQRELNAPITCAHAFLTKPRRSHAPRNLSLNRATRSMTKTSLGCRGYILRSPKKPSPSSPWYVHETLALGGRARKSMRVRPVMLPEEWGPTAARRPDEWCTAYEAELTAERTGSPLTSSCTVGFLRV</sequence>
<protein>
    <submittedName>
        <fullName evidence="1">Uncharacterized protein</fullName>
    </submittedName>
</protein>
<reference evidence="1" key="1">
    <citation type="submission" date="2021-01" db="EMBL/GenBank/DDBJ databases">
        <authorList>
            <person name="Corre E."/>
            <person name="Pelletier E."/>
            <person name="Niang G."/>
            <person name="Scheremetjew M."/>
            <person name="Finn R."/>
            <person name="Kale V."/>
            <person name="Holt S."/>
            <person name="Cochrane G."/>
            <person name="Meng A."/>
            <person name="Brown T."/>
            <person name="Cohen L."/>
        </authorList>
    </citation>
    <scope>NUCLEOTIDE SEQUENCE</scope>
    <source>
        <strain evidence="1">RCC1130</strain>
    </source>
</reference>
<organism evidence="1">
    <name type="scientific">Calcidiscus leptoporus</name>
    <dbReference type="NCBI Taxonomy" id="127549"/>
    <lineage>
        <taxon>Eukaryota</taxon>
        <taxon>Haptista</taxon>
        <taxon>Haptophyta</taxon>
        <taxon>Prymnesiophyceae</taxon>
        <taxon>Coccolithales</taxon>
        <taxon>Calcidiscaceae</taxon>
        <taxon>Calcidiscus</taxon>
    </lineage>
</organism>
<proteinExistence type="predicted"/>
<evidence type="ECO:0000313" key="1">
    <source>
        <dbReference type="EMBL" id="CAD8537901.1"/>
    </source>
</evidence>
<accession>A0A7S0J140</accession>
<name>A0A7S0J140_9EUKA</name>
<gene>
    <name evidence="1" type="ORF">CLEP1334_LOCUS13183</name>
</gene>
<dbReference type="EMBL" id="HBER01026192">
    <property type="protein sequence ID" value="CAD8537901.1"/>
    <property type="molecule type" value="Transcribed_RNA"/>
</dbReference>
<dbReference type="AlphaFoldDB" id="A0A7S0J140"/>